<name>A0A914VTN0_9BILA</name>
<dbReference type="Proteomes" id="UP000887566">
    <property type="component" value="Unplaced"/>
</dbReference>
<feature type="region of interest" description="Disordered" evidence="1">
    <location>
        <begin position="15"/>
        <end position="66"/>
    </location>
</feature>
<sequence length="66" mass="7509">MDVVWPPYLQLPQALSMNTSRRSHRHADALSERESEGNSEWSSTNNDHRGGGAANRRQGSKKRFEN</sequence>
<accession>A0A914VTN0</accession>
<protein>
    <submittedName>
        <fullName evidence="3">Uncharacterized protein</fullName>
    </submittedName>
</protein>
<dbReference type="WBParaSite" id="PSAMB.scaffold23731size414.g38990.t1">
    <property type="protein sequence ID" value="PSAMB.scaffold23731size414.g38990.t1"/>
    <property type="gene ID" value="PSAMB.scaffold23731size414.g38990"/>
</dbReference>
<evidence type="ECO:0000256" key="1">
    <source>
        <dbReference type="SAM" id="MobiDB-lite"/>
    </source>
</evidence>
<feature type="compositionally biased region" description="Basic and acidic residues" evidence="1">
    <location>
        <begin position="26"/>
        <end position="36"/>
    </location>
</feature>
<proteinExistence type="predicted"/>
<dbReference type="AlphaFoldDB" id="A0A914VTN0"/>
<evidence type="ECO:0000313" key="2">
    <source>
        <dbReference type="Proteomes" id="UP000887566"/>
    </source>
</evidence>
<reference evidence="3" key="1">
    <citation type="submission" date="2022-11" db="UniProtKB">
        <authorList>
            <consortium name="WormBaseParasite"/>
        </authorList>
    </citation>
    <scope>IDENTIFICATION</scope>
</reference>
<organism evidence="2 3">
    <name type="scientific">Plectus sambesii</name>
    <dbReference type="NCBI Taxonomy" id="2011161"/>
    <lineage>
        <taxon>Eukaryota</taxon>
        <taxon>Metazoa</taxon>
        <taxon>Ecdysozoa</taxon>
        <taxon>Nematoda</taxon>
        <taxon>Chromadorea</taxon>
        <taxon>Plectida</taxon>
        <taxon>Plectina</taxon>
        <taxon>Plectoidea</taxon>
        <taxon>Plectidae</taxon>
        <taxon>Plectus</taxon>
    </lineage>
</organism>
<keyword evidence="2" id="KW-1185">Reference proteome</keyword>
<evidence type="ECO:0000313" key="3">
    <source>
        <dbReference type="WBParaSite" id="PSAMB.scaffold23731size414.g38990.t1"/>
    </source>
</evidence>